<dbReference type="AlphaFoldDB" id="A0A7W7ZPR9"/>
<sequence>MVALAQLAFELALPTEESGTTAFVAPEREERWVRRLFEKAVVGFARVELVPLGWNVRESIQLNWQVTSKSEGLAAILPRMVTDIVLDSPKSGRRIVVDTKFASILGNRRFGGESLKSGYLYQMYAYVRSQEGNGIEWDKTAGLFLHPSVDGFTYEHAEIQGHTITFATINLRGTTAAIREELRTILNSVGQRGTDQSFIAHQF</sequence>
<reference evidence="1 2" key="1">
    <citation type="submission" date="2020-08" db="EMBL/GenBank/DDBJ databases">
        <title>Genomic Encyclopedia of Type Strains, Phase IV (KMG-V): Genome sequencing to study the core and pangenomes of soil and plant-associated prokaryotes.</title>
        <authorList>
            <person name="Whitman W."/>
        </authorList>
    </citation>
    <scope>NUCLEOTIDE SEQUENCE [LARGE SCALE GENOMIC DNA]</scope>
    <source>
        <strain evidence="1 2">X5P3</strain>
    </source>
</reference>
<evidence type="ECO:0000313" key="1">
    <source>
        <dbReference type="EMBL" id="MBB5063924.1"/>
    </source>
</evidence>
<dbReference type="Proteomes" id="UP000584867">
    <property type="component" value="Unassembled WGS sequence"/>
</dbReference>
<protein>
    <submittedName>
        <fullName evidence="1">5-methylcytosine-specific restriction enzyme subunit McrC</fullName>
    </submittedName>
</protein>
<evidence type="ECO:0000313" key="2">
    <source>
        <dbReference type="Proteomes" id="UP000584867"/>
    </source>
</evidence>
<dbReference type="EMBL" id="JACHIO010000008">
    <property type="protein sequence ID" value="MBB5063924.1"/>
    <property type="molecule type" value="Genomic_DNA"/>
</dbReference>
<name>A0A7W7ZPR9_9BACT</name>
<comment type="caution">
    <text evidence="1">The sequence shown here is derived from an EMBL/GenBank/DDBJ whole genome shotgun (WGS) entry which is preliminary data.</text>
</comment>
<organism evidence="1 2">
    <name type="scientific">Granulicella mallensis</name>
    <dbReference type="NCBI Taxonomy" id="940614"/>
    <lineage>
        <taxon>Bacteria</taxon>
        <taxon>Pseudomonadati</taxon>
        <taxon>Acidobacteriota</taxon>
        <taxon>Terriglobia</taxon>
        <taxon>Terriglobales</taxon>
        <taxon>Acidobacteriaceae</taxon>
        <taxon>Granulicella</taxon>
    </lineage>
</organism>
<proteinExistence type="predicted"/>
<gene>
    <name evidence="1" type="ORF">HDF15_002272</name>
</gene>
<accession>A0A7W7ZPR9</accession>